<proteinExistence type="predicted"/>
<name>A0ACB5SVS2_AMBMO</name>
<gene>
    <name evidence="1" type="ORF">Amon02_000183300</name>
</gene>
<organism evidence="1 2">
    <name type="scientific">Ambrosiozyma monospora</name>
    <name type="common">Yeast</name>
    <name type="synonym">Endomycopsis monosporus</name>
    <dbReference type="NCBI Taxonomy" id="43982"/>
    <lineage>
        <taxon>Eukaryota</taxon>
        <taxon>Fungi</taxon>
        <taxon>Dikarya</taxon>
        <taxon>Ascomycota</taxon>
        <taxon>Saccharomycotina</taxon>
        <taxon>Pichiomycetes</taxon>
        <taxon>Pichiales</taxon>
        <taxon>Pichiaceae</taxon>
        <taxon>Ambrosiozyma</taxon>
    </lineage>
</organism>
<reference evidence="1" key="1">
    <citation type="submission" date="2023-04" db="EMBL/GenBank/DDBJ databases">
        <title>Ambrosiozyma monospora NBRC 10751.</title>
        <authorList>
            <person name="Ichikawa N."/>
            <person name="Sato H."/>
            <person name="Tonouchi N."/>
        </authorList>
    </citation>
    <scope>NUCLEOTIDE SEQUENCE</scope>
    <source>
        <strain evidence="1">NBRC 10751</strain>
    </source>
</reference>
<protein>
    <submittedName>
        <fullName evidence="1">Unnamed protein product</fullName>
    </submittedName>
</protein>
<dbReference type="EMBL" id="BSXS01000971">
    <property type="protein sequence ID" value="GME74619.1"/>
    <property type="molecule type" value="Genomic_DNA"/>
</dbReference>
<evidence type="ECO:0000313" key="2">
    <source>
        <dbReference type="Proteomes" id="UP001165064"/>
    </source>
</evidence>
<comment type="caution">
    <text evidence="1">The sequence shown here is derived from an EMBL/GenBank/DDBJ whole genome shotgun (WGS) entry which is preliminary data.</text>
</comment>
<accession>A0ACB5SVS2</accession>
<keyword evidence="2" id="KW-1185">Reference proteome</keyword>
<sequence length="109" mass="12407">MLEQKLAGILYCPMDNLGYFSSQTSEQITQANADDLASYGSHNSVTIKSIESNPVYLGVPIIKFDWTVKLDRLKRILSLTRRAVAVNTHVYSTLYFFNQHDCIPGRLFF</sequence>
<evidence type="ECO:0000313" key="1">
    <source>
        <dbReference type="EMBL" id="GME74619.1"/>
    </source>
</evidence>
<dbReference type="Proteomes" id="UP001165064">
    <property type="component" value="Unassembled WGS sequence"/>
</dbReference>